<reference evidence="1" key="1">
    <citation type="submission" date="2017-07" db="EMBL/GenBank/DDBJ databases">
        <title>Taro Niue Genome Assembly and Annotation.</title>
        <authorList>
            <person name="Atibalentja N."/>
            <person name="Keating K."/>
            <person name="Fields C.J."/>
        </authorList>
    </citation>
    <scope>NUCLEOTIDE SEQUENCE</scope>
    <source>
        <strain evidence="1">Niue_2</strain>
        <tissue evidence="1">Leaf</tissue>
    </source>
</reference>
<keyword evidence="2" id="KW-1185">Reference proteome</keyword>
<protein>
    <submittedName>
        <fullName evidence="1">Uncharacterized protein</fullName>
    </submittedName>
</protein>
<sequence length="206" mass="21505">MVFVLYGGVPISRAVPCVPALADDPSGGFRKGCRACLCLLSLSWLQASCDVSVGGCHTSSLSPGARHLSACPRDRLLPLPGTPSPVRLCQRGLLRAMGVSSNGLRAEGENSGDSGLVWVSVVIEALVRCGPASPSHCLALRWFQSHVGRSGVGPQLDRAVVIPDCCFGNPFLGAVCGGTVGCSSLTSWRVRGAGWFCLWALDLVEV</sequence>
<name>A0A843VQQ5_COLES</name>
<dbReference type="Proteomes" id="UP000652761">
    <property type="component" value="Unassembled WGS sequence"/>
</dbReference>
<evidence type="ECO:0000313" key="1">
    <source>
        <dbReference type="EMBL" id="MQM01473.1"/>
    </source>
</evidence>
<comment type="caution">
    <text evidence="1">The sequence shown here is derived from an EMBL/GenBank/DDBJ whole genome shotgun (WGS) entry which is preliminary data.</text>
</comment>
<gene>
    <name evidence="1" type="ORF">Taro_034226</name>
</gene>
<dbReference type="EMBL" id="NMUH01002685">
    <property type="protein sequence ID" value="MQM01473.1"/>
    <property type="molecule type" value="Genomic_DNA"/>
</dbReference>
<organism evidence="1 2">
    <name type="scientific">Colocasia esculenta</name>
    <name type="common">Wild taro</name>
    <name type="synonym">Arum esculentum</name>
    <dbReference type="NCBI Taxonomy" id="4460"/>
    <lineage>
        <taxon>Eukaryota</taxon>
        <taxon>Viridiplantae</taxon>
        <taxon>Streptophyta</taxon>
        <taxon>Embryophyta</taxon>
        <taxon>Tracheophyta</taxon>
        <taxon>Spermatophyta</taxon>
        <taxon>Magnoliopsida</taxon>
        <taxon>Liliopsida</taxon>
        <taxon>Araceae</taxon>
        <taxon>Aroideae</taxon>
        <taxon>Colocasieae</taxon>
        <taxon>Colocasia</taxon>
    </lineage>
</organism>
<evidence type="ECO:0000313" key="2">
    <source>
        <dbReference type="Proteomes" id="UP000652761"/>
    </source>
</evidence>
<proteinExistence type="predicted"/>
<accession>A0A843VQQ5</accession>
<dbReference type="AlphaFoldDB" id="A0A843VQQ5"/>